<dbReference type="Proteomes" id="UP000182444">
    <property type="component" value="Chromosome 1D"/>
</dbReference>
<dbReference type="InterPro" id="IPR050923">
    <property type="entry name" value="Cell_Proc_Reg/RNA_Proc"/>
</dbReference>
<feature type="region of interest" description="Disordered" evidence="1">
    <location>
        <begin position="1"/>
        <end position="162"/>
    </location>
</feature>
<dbReference type="eggNOG" id="KOG1882">
    <property type="taxonomic scope" value="Eukaryota"/>
</dbReference>
<dbReference type="PANTHER" id="PTHR23308">
    <property type="entry name" value="NUCLEAR INHIBITOR OF PROTEIN PHOSPHATASE-1"/>
    <property type="match status" value="1"/>
</dbReference>
<evidence type="ECO:0000313" key="3">
    <source>
        <dbReference type="EMBL" id="AOW03723.1"/>
    </source>
</evidence>
<feature type="compositionally biased region" description="Basic and acidic residues" evidence="1">
    <location>
        <begin position="73"/>
        <end position="120"/>
    </location>
</feature>
<reference evidence="3 5" key="1">
    <citation type="journal article" date="2016" name="PLoS ONE">
        <title>Sequence Assembly of Yarrowia lipolytica Strain W29/CLIB89 Shows Transposable Element Diversity.</title>
        <authorList>
            <person name="Magnan C."/>
            <person name="Yu J."/>
            <person name="Chang I."/>
            <person name="Jahn E."/>
            <person name="Kanomata Y."/>
            <person name="Wu J."/>
            <person name="Zeller M."/>
            <person name="Oakes M."/>
            <person name="Baldi P."/>
            <person name="Sandmeyer S."/>
        </authorList>
    </citation>
    <scope>NUCLEOTIDE SEQUENCE [LARGE SCALE GENOMIC DNA]</scope>
    <source>
        <strain evidence="3">CLIB89</strain>
        <strain evidence="5">CLIB89(W29)</strain>
    </source>
</reference>
<accession>A0A1D8NDL6</accession>
<gene>
    <name evidence="4" type="ORF">B0I71DRAFT_96690</name>
    <name evidence="3" type="ORF">YALI1_D09404g</name>
</gene>
<evidence type="ECO:0000256" key="1">
    <source>
        <dbReference type="SAM" id="MobiDB-lite"/>
    </source>
</evidence>
<sequence>MPPRRRDNSRDSYRRRDRRDDRRDDRRGDRDDRRGDRDDRRGDRDDLRDDRRDRDRGGDRDRDDRRGGRRYRDRSDRNDSLDRDRNARRNRERDNRDRERESRNRDRERRPRWDVREKSPVQKRHAREFSDDDSDEEEEKKDVPNFESGVLSGGGQDKKKDELASVEVRDITYSEPVDAGEPPQSNPFNLFLFEPGQDDPIEKLVLDKRGFYRFGRDSQLNDVPLHELSCSKVHAALQFRKIENVNDEGETSFQTNLYVIDLDSTNGTFINDKQIPTSRYVQVLPKDVLSFGDLSTDYVVVREDEKKEQQG</sequence>
<dbReference type="SMART" id="SM00240">
    <property type="entry name" value="FHA"/>
    <property type="match status" value="1"/>
</dbReference>
<evidence type="ECO:0000259" key="2">
    <source>
        <dbReference type="PROSITE" id="PS50006"/>
    </source>
</evidence>
<feature type="compositionally biased region" description="Acidic residues" evidence="1">
    <location>
        <begin position="130"/>
        <end position="139"/>
    </location>
</feature>
<dbReference type="VEuPathDB" id="FungiDB:YALI1_D09404g"/>
<dbReference type="VEuPathDB" id="FungiDB:YALI0_D07348g"/>
<dbReference type="EMBL" id="KZ858980">
    <property type="protein sequence ID" value="RDW26414.1"/>
    <property type="molecule type" value="Genomic_DNA"/>
</dbReference>
<dbReference type="SUPFAM" id="SSF49879">
    <property type="entry name" value="SMAD/FHA domain"/>
    <property type="match status" value="1"/>
</dbReference>
<dbReference type="KEGG" id="yli:2910890"/>
<reference evidence="4 6" key="2">
    <citation type="submission" date="2018-07" db="EMBL/GenBank/DDBJ databases">
        <title>Draft Genome Assemblies for Five Robust Yarrowia lipolytica Strains Exhibiting High Lipid Production and Pentose Sugar Utilization and Sugar Alcohol Secretion from Undetoxified Lignocellulosic Biomass Hydrolysates.</title>
        <authorList>
            <consortium name="DOE Joint Genome Institute"/>
            <person name="Walker C."/>
            <person name="Ryu S."/>
            <person name="Na H."/>
            <person name="Zane M."/>
            <person name="LaButti K."/>
            <person name="Lipzen A."/>
            <person name="Haridas S."/>
            <person name="Barry K."/>
            <person name="Grigoriev I.V."/>
            <person name="Quarterman J."/>
            <person name="Slininger P."/>
            <person name="Dien B."/>
            <person name="Trinh C.T."/>
        </authorList>
    </citation>
    <scope>NUCLEOTIDE SEQUENCE [LARGE SCALE GENOMIC DNA]</scope>
    <source>
        <strain evidence="4 6">YB392</strain>
    </source>
</reference>
<proteinExistence type="predicted"/>
<dbReference type="Pfam" id="PF00498">
    <property type="entry name" value="FHA"/>
    <property type="match status" value="1"/>
</dbReference>
<organism evidence="3 5">
    <name type="scientific">Yarrowia lipolytica</name>
    <name type="common">Candida lipolytica</name>
    <dbReference type="NCBI Taxonomy" id="4952"/>
    <lineage>
        <taxon>Eukaryota</taxon>
        <taxon>Fungi</taxon>
        <taxon>Dikarya</taxon>
        <taxon>Ascomycota</taxon>
        <taxon>Saccharomycotina</taxon>
        <taxon>Dipodascomycetes</taxon>
        <taxon>Dipodascales</taxon>
        <taxon>Dipodascales incertae sedis</taxon>
        <taxon>Yarrowia</taxon>
    </lineage>
</organism>
<name>A0A1D8NDL6_YARLL</name>
<dbReference type="AlphaFoldDB" id="A0A1D8NDL6"/>
<evidence type="ECO:0000313" key="6">
    <source>
        <dbReference type="Proteomes" id="UP000256601"/>
    </source>
</evidence>
<dbReference type="Proteomes" id="UP000256601">
    <property type="component" value="Unassembled WGS sequence"/>
</dbReference>
<evidence type="ECO:0000313" key="5">
    <source>
        <dbReference type="Proteomes" id="UP000182444"/>
    </source>
</evidence>
<dbReference type="InterPro" id="IPR000253">
    <property type="entry name" value="FHA_dom"/>
</dbReference>
<dbReference type="OMA" id="WQKSCWL"/>
<dbReference type="InterPro" id="IPR008984">
    <property type="entry name" value="SMAD_FHA_dom_sf"/>
</dbReference>
<dbReference type="PROSITE" id="PS50006">
    <property type="entry name" value="FHA_DOMAIN"/>
    <property type="match status" value="1"/>
</dbReference>
<dbReference type="Gene3D" id="2.60.200.20">
    <property type="match status" value="1"/>
</dbReference>
<feature type="compositionally biased region" description="Basic and acidic residues" evidence="1">
    <location>
        <begin position="1"/>
        <end position="66"/>
    </location>
</feature>
<dbReference type="EMBL" id="CP017556">
    <property type="protein sequence ID" value="AOW03723.1"/>
    <property type="molecule type" value="Genomic_DNA"/>
</dbReference>
<dbReference type="GeneID" id="2910890"/>
<evidence type="ECO:0000313" key="4">
    <source>
        <dbReference type="EMBL" id="RDW26414.1"/>
    </source>
</evidence>
<protein>
    <submittedName>
        <fullName evidence="4">SMAD/FHA domain-containing protein</fullName>
    </submittedName>
</protein>
<feature type="domain" description="FHA" evidence="2">
    <location>
        <begin position="212"/>
        <end position="275"/>
    </location>
</feature>